<dbReference type="CDD" id="cd19162">
    <property type="entry name" value="AKR_FDH"/>
    <property type="match status" value="1"/>
</dbReference>
<comment type="caution">
    <text evidence="2">The sequence shown here is derived from an EMBL/GenBank/DDBJ whole genome shotgun (WGS) entry which is preliminary data.</text>
</comment>
<evidence type="ECO:0000313" key="3">
    <source>
        <dbReference type="Proteomes" id="UP001501578"/>
    </source>
</evidence>
<gene>
    <name evidence="2" type="ORF">GCM10009560_36500</name>
</gene>
<reference evidence="2 3" key="1">
    <citation type="journal article" date="2019" name="Int. J. Syst. Evol. Microbiol.">
        <title>The Global Catalogue of Microorganisms (GCM) 10K type strain sequencing project: providing services to taxonomists for standard genome sequencing and annotation.</title>
        <authorList>
            <consortium name="The Broad Institute Genomics Platform"/>
            <consortium name="The Broad Institute Genome Sequencing Center for Infectious Disease"/>
            <person name="Wu L."/>
            <person name="Ma J."/>
        </authorList>
    </citation>
    <scope>NUCLEOTIDE SEQUENCE [LARGE SCALE GENOMIC DNA]</scope>
    <source>
        <strain evidence="2 3">JCM 11136</strain>
    </source>
</reference>
<evidence type="ECO:0000259" key="1">
    <source>
        <dbReference type="Pfam" id="PF00248"/>
    </source>
</evidence>
<organism evidence="2 3">
    <name type="scientific">Nonomuraea longicatena</name>
    <dbReference type="NCBI Taxonomy" id="83682"/>
    <lineage>
        <taxon>Bacteria</taxon>
        <taxon>Bacillati</taxon>
        <taxon>Actinomycetota</taxon>
        <taxon>Actinomycetes</taxon>
        <taxon>Streptosporangiales</taxon>
        <taxon>Streptosporangiaceae</taxon>
        <taxon>Nonomuraea</taxon>
    </lineage>
</organism>
<accession>A0ABN1PPT9</accession>
<dbReference type="InterPro" id="IPR036812">
    <property type="entry name" value="NAD(P)_OxRdtase_dom_sf"/>
</dbReference>
<protein>
    <submittedName>
        <fullName evidence="2">Aldo/keto reductase</fullName>
    </submittedName>
</protein>
<dbReference type="RefSeq" id="WP_343951076.1">
    <property type="nucleotide sequence ID" value="NZ_BAAAHQ010000017.1"/>
</dbReference>
<dbReference type="EMBL" id="BAAAHQ010000017">
    <property type="protein sequence ID" value="GAA0931429.1"/>
    <property type="molecule type" value="Genomic_DNA"/>
</dbReference>
<dbReference type="PANTHER" id="PTHR42686:SF1">
    <property type="entry name" value="GH17980P-RELATED"/>
    <property type="match status" value="1"/>
</dbReference>
<dbReference type="InterPro" id="IPR044477">
    <property type="entry name" value="FDH-like"/>
</dbReference>
<dbReference type="PANTHER" id="PTHR42686">
    <property type="entry name" value="GH17980P-RELATED"/>
    <property type="match status" value="1"/>
</dbReference>
<dbReference type="Gene3D" id="3.20.20.100">
    <property type="entry name" value="NADP-dependent oxidoreductase domain"/>
    <property type="match status" value="1"/>
</dbReference>
<dbReference type="InterPro" id="IPR020471">
    <property type="entry name" value="AKR"/>
</dbReference>
<evidence type="ECO:0000313" key="2">
    <source>
        <dbReference type="EMBL" id="GAA0931429.1"/>
    </source>
</evidence>
<dbReference type="Pfam" id="PF00248">
    <property type="entry name" value="Aldo_ket_red"/>
    <property type="match status" value="1"/>
</dbReference>
<name>A0ABN1PPT9_9ACTN</name>
<dbReference type="InterPro" id="IPR023210">
    <property type="entry name" value="NADP_OxRdtase_dom"/>
</dbReference>
<sequence>MTVLALPELGLGGGPLGNYLRAITDAQAHAVVEAAWEAGVRYFDTAPYYGLGLAERRLGQALRGLPRAGYLVSTKVGRLVRRGPGRPPDFAIPDDRHAAWDFSRDGVLRSLDDSLTRLGLDHVDVLYVHDPDHHWPQALEEGFATLAELRAQGVVRAIGVGMNRSGMLADYVRNADPDVLLAADQATLLRRSAFADLLPLCHERGVAVVAAGLFHRGGLATDGAASASPRTRRIADVCAAHGVPVAAAALGFPLRHPAIVSVLIGAHEPAHVRAALAALRHPVPEACWADLDALSP</sequence>
<feature type="domain" description="NADP-dependent oxidoreductase" evidence="1">
    <location>
        <begin position="8"/>
        <end position="294"/>
    </location>
</feature>
<proteinExistence type="predicted"/>
<keyword evidence="3" id="KW-1185">Reference proteome</keyword>
<dbReference type="SUPFAM" id="SSF51430">
    <property type="entry name" value="NAD(P)-linked oxidoreductase"/>
    <property type="match status" value="1"/>
</dbReference>
<dbReference type="Proteomes" id="UP001501578">
    <property type="component" value="Unassembled WGS sequence"/>
</dbReference>